<sequence length="94" mass="10662">MVVNKGNCISSPLLLRPKQPFASFLHAPSNSLALKHRSQGEIRSFKQEARALDLPGKKKGAPRSCEADGIGIGIVLLHGVQRRRRRRRRRRRWA</sequence>
<dbReference type="Proteomes" id="UP000636709">
    <property type="component" value="Unassembled WGS sequence"/>
</dbReference>
<organism evidence="1 2">
    <name type="scientific">Digitaria exilis</name>
    <dbReference type="NCBI Taxonomy" id="1010633"/>
    <lineage>
        <taxon>Eukaryota</taxon>
        <taxon>Viridiplantae</taxon>
        <taxon>Streptophyta</taxon>
        <taxon>Embryophyta</taxon>
        <taxon>Tracheophyta</taxon>
        <taxon>Spermatophyta</taxon>
        <taxon>Magnoliopsida</taxon>
        <taxon>Liliopsida</taxon>
        <taxon>Poales</taxon>
        <taxon>Poaceae</taxon>
        <taxon>PACMAD clade</taxon>
        <taxon>Panicoideae</taxon>
        <taxon>Panicodae</taxon>
        <taxon>Paniceae</taxon>
        <taxon>Anthephorinae</taxon>
        <taxon>Digitaria</taxon>
    </lineage>
</organism>
<evidence type="ECO:0000313" key="2">
    <source>
        <dbReference type="Proteomes" id="UP000636709"/>
    </source>
</evidence>
<dbReference type="AlphaFoldDB" id="A0A835AH59"/>
<name>A0A835AH59_9POAL</name>
<dbReference type="EMBL" id="JACEFO010002437">
    <property type="protein sequence ID" value="KAF8660570.1"/>
    <property type="molecule type" value="Genomic_DNA"/>
</dbReference>
<gene>
    <name evidence="1" type="ORF">HU200_057593</name>
</gene>
<reference evidence="1" key="1">
    <citation type="submission" date="2020-07" db="EMBL/GenBank/DDBJ databases">
        <title>Genome sequence and genetic diversity analysis of an under-domesticated orphan crop, white fonio (Digitaria exilis).</title>
        <authorList>
            <person name="Bennetzen J.L."/>
            <person name="Chen S."/>
            <person name="Ma X."/>
            <person name="Wang X."/>
            <person name="Yssel A.E.J."/>
            <person name="Chaluvadi S.R."/>
            <person name="Johnson M."/>
            <person name="Gangashetty P."/>
            <person name="Hamidou F."/>
            <person name="Sanogo M.D."/>
            <person name="Zwaenepoel A."/>
            <person name="Wallace J."/>
            <person name="Van De Peer Y."/>
            <person name="Van Deynze A."/>
        </authorList>
    </citation>
    <scope>NUCLEOTIDE SEQUENCE</scope>
    <source>
        <tissue evidence="1">Leaves</tissue>
    </source>
</reference>
<evidence type="ECO:0000313" key="1">
    <source>
        <dbReference type="EMBL" id="KAF8660570.1"/>
    </source>
</evidence>
<proteinExistence type="predicted"/>
<keyword evidence="2" id="KW-1185">Reference proteome</keyword>
<accession>A0A835AH59</accession>
<comment type="caution">
    <text evidence="1">The sequence shown here is derived from an EMBL/GenBank/DDBJ whole genome shotgun (WGS) entry which is preliminary data.</text>
</comment>
<protein>
    <submittedName>
        <fullName evidence="1">Uncharacterized protein</fullName>
    </submittedName>
</protein>